<evidence type="ECO:0000313" key="1">
    <source>
        <dbReference type="EMBL" id="GFO32024.1"/>
    </source>
</evidence>
<keyword evidence="2" id="KW-1185">Reference proteome</keyword>
<gene>
    <name evidence="1" type="ORF">PoB_005852900</name>
</gene>
<name>A0AAV4CLS3_9GAST</name>
<accession>A0AAV4CLS3</accession>
<dbReference type="Proteomes" id="UP000735302">
    <property type="component" value="Unassembled WGS sequence"/>
</dbReference>
<sequence>MQFISIVVNFGHQKFDIAWHIALYNNSNVALQITMQSYCICMTEYHIKKKPTTKSTNNEDAIYSYSILAERFKPTDPRNRSYSVDEKSSRGYNILKKMCPTSPKVINIDSSGFMAGDKNVSQRFE</sequence>
<reference evidence="1 2" key="1">
    <citation type="journal article" date="2021" name="Elife">
        <title>Chloroplast acquisition without the gene transfer in kleptoplastic sea slugs, Plakobranchus ocellatus.</title>
        <authorList>
            <person name="Maeda T."/>
            <person name="Takahashi S."/>
            <person name="Yoshida T."/>
            <person name="Shimamura S."/>
            <person name="Takaki Y."/>
            <person name="Nagai Y."/>
            <person name="Toyoda A."/>
            <person name="Suzuki Y."/>
            <person name="Arimoto A."/>
            <person name="Ishii H."/>
            <person name="Satoh N."/>
            <person name="Nishiyama T."/>
            <person name="Hasebe M."/>
            <person name="Maruyama T."/>
            <person name="Minagawa J."/>
            <person name="Obokata J."/>
            <person name="Shigenobu S."/>
        </authorList>
    </citation>
    <scope>NUCLEOTIDE SEQUENCE [LARGE SCALE GENOMIC DNA]</scope>
</reference>
<dbReference type="AlphaFoldDB" id="A0AAV4CLS3"/>
<comment type="caution">
    <text evidence="1">The sequence shown here is derived from an EMBL/GenBank/DDBJ whole genome shotgun (WGS) entry which is preliminary data.</text>
</comment>
<proteinExistence type="predicted"/>
<protein>
    <submittedName>
        <fullName evidence="1">Uncharacterized protein</fullName>
    </submittedName>
</protein>
<organism evidence="1 2">
    <name type="scientific">Plakobranchus ocellatus</name>
    <dbReference type="NCBI Taxonomy" id="259542"/>
    <lineage>
        <taxon>Eukaryota</taxon>
        <taxon>Metazoa</taxon>
        <taxon>Spiralia</taxon>
        <taxon>Lophotrochozoa</taxon>
        <taxon>Mollusca</taxon>
        <taxon>Gastropoda</taxon>
        <taxon>Heterobranchia</taxon>
        <taxon>Euthyneura</taxon>
        <taxon>Panpulmonata</taxon>
        <taxon>Sacoglossa</taxon>
        <taxon>Placobranchoidea</taxon>
        <taxon>Plakobranchidae</taxon>
        <taxon>Plakobranchus</taxon>
    </lineage>
</organism>
<dbReference type="EMBL" id="BLXT01006539">
    <property type="protein sequence ID" value="GFO32024.1"/>
    <property type="molecule type" value="Genomic_DNA"/>
</dbReference>
<evidence type="ECO:0000313" key="2">
    <source>
        <dbReference type="Proteomes" id="UP000735302"/>
    </source>
</evidence>